<dbReference type="STRING" id="282683.SAMN04488105_104187"/>
<protein>
    <recommendedName>
        <fullName evidence="4">Cold shock protein, CspA family</fullName>
    </recommendedName>
</protein>
<dbReference type="RefSeq" id="WP_008885738.1">
    <property type="nucleotide sequence ID" value="NZ_FNAV01000004.1"/>
</dbReference>
<feature type="region of interest" description="Disordered" evidence="1">
    <location>
        <begin position="85"/>
        <end position="126"/>
    </location>
</feature>
<organism evidence="2 3">
    <name type="scientific">Salipiger thiooxidans</name>
    <dbReference type="NCBI Taxonomy" id="282683"/>
    <lineage>
        <taxon>Bacteria</taxon>
        <taxon>Pseudomonadati</taxon>
        <taxon>Pseudomonadota</taxon>
        <taxon>Alphaproteobacteria</taxon>
        <taxon>Rhodobacterales</taxon>
        <taxon>Roseobacteraceae</taxon>
        <taxon>Salipiger</taxon>
    </lineage>
</organism>
<proteinExistence type="predicted"/>
<evidence type="ECO:0008006" key="4">
    <source>
        <dbReference type="Google" id="ProtNLM"/>
    </source>
</evidence>
<sequence>MSEKMYGVVLWADHSDHKAVIWCEDHGDLAFYRNEEHTAHGGVSLDAGDLIQFDLTQEENLRRVNNPKRLVQQQYAGLAQNLRNVDRHRVPAPQRPAASRSLGNVIPFPGTAPAGQKFRPETLHAS</sequence>
<evidence type="ECO:0000313" key="3">
    <source>
        <dbReference type="Proteomes" id="UP000198994"/>
    </source>
</evidence>
<dbReference type="Proteomes" id="UP000198994">
    <property type="component" value="Unassembled WGS sequence"/>
</dbReference>
<dbReference type="EMBL" id="FNAV01000004">
    <property type="protein sequence ID" value="SDE50186.1"/>
    <property type="molecule type" value="Genomic_DNA"/>
</dbReference>
<evidence type="ECO:0000313" key="2">
    <source>
        <dbReference type="EMBL" id="SDE50186.1"/>
    </source>
</evidence>
<accession>A0A1G7DGM8</accession>
<reference evidence="3" key="1">
    <citation type="submission" date="2016-10" db="EMBL/GenBank/DDBJ databases">
        <authorList>
            <person name="Varghese N."/>
            <person name="Submissions S."/>
        </authorList>
    </citation>
    <scope>NUCLEOTIDE SEQUENCE [LARGE SCALE GENOMIC DNA]</scope>
    <source>
        <strain evidence="3">DSM 10146</strain>
    </source>
</reference>
<keyword evidence="3" id="KW-1185">Reference proteome</keyword>
<name>A0A1G7DGM8_9RHOB</name>
<dbReference type="AlphaFoldDB" id="A0A1G7DGM8"/>
<evidence type="ECO:0000256" key="1">
    <source>
        <dbReference type="SAM" id="MobiDB-lite"/>
    </source>
</evidence>
<gene>
    <name evidence="2" type="ORF">SAMN04488105_104187</name>
</gene>